<keyword evidence="2" id="KW-0805">Transcription regulation</keyword>
<dbReference type="RefSeq" id="WP_245885455.1">
    <property type="nucleotide sequence ID" value="NZ_PVZF01000008.1"/>
</dbReference>
<reference evidence="9 10" key="1">
    <citation type="submission" date="2018-03" db="EMBL/GenBank/DDBJ databases">
        <title>Genomic Encyclopedia of Archaeal and Bacterial Type Strains, Phase II (KMG-II): from individual species to whole genera.</title>
        <authorList>
            <person name="Goeker M."/>
        </authorList>
    </citation>
    <scope>NUCLEOTIDE SEQUENCE [LARGE SCALE GENOMIC DNA]</scope>
    <source>
        <strain evidence="9 10">DSM 19711</strain>
    </source>
</reference>
<dbReference type="Proteomes" id="UP000238083">
    <property type="component" value="Unassembled WGS sequence"/>
</dbReference>
<dbReference type="SUPFAM" id="SSF88946">
    <property type="entry name" value="Sigma2 domain of RNA polymerase sigma factors"/>
    <property type="match status" value="1"/>
</dbReference>
<dbReference type="InterPro" id="IPR036388">
    <property type="entry name" value="WH-like_DNA-bd_sf"/>
</dbReference>
<dbReference type="Pfam" id="PF04542">
    <property type="entry name" value="Sigma70_r2"/>
    <property type="match status" value="1"/>
</dbReference>
<dbReference type="GO" id="GO:0003677">
    <property type="term" value="F:DNA binding"/>
    <property type="evidence" value="ECO:0007669"/>
    <property type="project" value="UniProtKB-KW"/>
</dbReference>
<dbReference type="GO" id="GO:0006352">
    <property type="term" value="P:DNA-templated transcription initiation"/>
    <property type="evidence" value="ECO:0007669"/>
    <property type="project" value="InterPro"/>
</dbReference>
<dbReference type="Gene3D" id="1.10.1740.10">
    <property type="match status" value="1"/>
</dbReference>
<feature type="region of interest" description="Disordered" evidence="6">
    <location>
        <begin position="56"/>
        <end position="75"/>
    </location>
</feature>
<keyword evidence="4" id="KW-0238">DNA-binding</keyword>
<dbReference type="Gene3D" id="1.10.10.10">
    <property type="entry name" value="Winged helix-like DNA-binding domain superfamily/Winged helix DNA-binding domain"/>
    <property type="match status" value="1"/>
</dbReference>
<evidence type="ECO:0000256" key="2">
    <source>
        <dbReference type="ARBA" id="ARBA00023015"/>
    </source>
</evidence>
<dbReference type="PANTHER" id="PTHR43133:SF50">
    <property type="entry name" value="ECF RNA POLYMERASE SIGMA FACTOR SIGM"/>
    <property type="match status" value="1"/>
</dbReference>
<evidence type="ECO:0000256" key="3">
    <source>
        <dbReference type="ARBA" id="ARBA00023082"/>
    </source>
</evidence>
<dbReference type="GO" id="GO:0000428">
    <property type="term" value="C:DNA-directed RNA polymerase complex"/>
    <property type="evidence" value="ECO:0007669"/>
    <property type="project" value="UniProtKB-KW"/>
</dbReference>
<dbReference type="InterPro" id="IPR013324">
    <property type="entry name" value="RNA_pol_sigma_r3/r4-like"/>
</dbReference>
<keyword evidence="5" id="KW-0804">Transcription</keyword>
<evidence type="ECO:0000256" key="1">
    <source>
        <dbReference type="ARBA" id="ARBA00010641"/>
    </source>
</evidence>
<name>A0A2T0R216_9ACTN</name>
<evidence type="ECO:0000313" key="9">
    <source>
        <dbReference type="EMBL" id="PRY13609.1"/>
    </source>
</evidence>
<dbReference type="InterPro" id="IPR007627">
    <property type="entry name" value="RNA_pol_sigma70_r2"/>
</dbReference>
<feature type="domain" description="RNA polymerase sigma-70 region 4" evidence="8">
    <location>
        <begin position="74"/>
        <end position="121"/>
    </location>
</feature>
<dbReference type="InterPro" id="IPR039425">
    <property type="entry name" value="RNA_pol_sigma-70-like"/>
</dbReference>
<gene>
    <name evidence="9" type="ORF">CLV37_108280</name>
</gene>
<sequence>MRGAALQRLARALLRDPAEADDVVQDVLARVLLAWPRISRSPDPAAEVDRRLVLATTRHRRGSRSTRAGTPGPLGVLPVRQRAVLALRYVDDQSDERIADVLDTSVEQVRAAAERGLAALRRRTAAAG</sequence>
<keyword evidence="10" id="KW-1185">Reference proteome</keyword>
<comment type="caution">
    <text evidence="9">The sequence shown here is derived from an EMBL/GenBank/DDBJ whole genome shotgun (WGS) entry which is preliminary data.</text>
</comment>
<keyword evidence="3" id="KW-0731">Sigma factor</keyword>
<evidence type="ECO:0000259" key="7">
    <source>
        <dbReference type="Pfam" id="PF04542"/>
    </source>
</evidence>
<accession>A0A2T0R216</accession>
<dbReference type="InterPro" id="IPR013325">
    <property type="entry name" value="RNA_pol_sigma_r2"/>
</dbReference>
<dbReference type="InterPro" id="IPR007630">
    <property type="entry name" value="RNA_pol_sigma70_r4"/>
</dbReference>
<comment type="similarity">
    <text evidence="1">Belongs to the sigma-70 factor family. ECF subfamily.</text>
</comment>
<dbReference type="SUPFAM" id="SSF88659">
    <property type="entry name" value="Sigma3 and sigma4 domains of RNA polymerase sigma factors"/>
    <property type="match status" value="1"/>
</dbReference>
<evidence type="ECO:0000256" key="4">
    <source>
        <dbReference type="ARBA" id="ARBA00023125"/>
    </source>
</evidence>
<protein>
    <submittedName>
        <fullName evidence="9">DNA-directed RNA polymerase specialized sigma24 family protein</fullName>
    </submittedName>
</protein>
<evidence type="ECO:0000313" key="10">
    <source>
        <dbReference type="Proteomes" id="UP000238083"/>
    </source>
</evidence>
<keyword evidence="9" id="KW-0240">DNA-directed RNA polymerase</keyword>
<evidence type="ECO:0000256" key="6">
    <source>
        <dbReference type="SAM" id="MobiDB-lite"/>
    </source>
</evidence>
<feature type="domain" description="RNA polymerase sigma-70 region 2" evidence="7">
    <location>
        <begin position="6"/>
        <end position="41"/>
    </location>
</feature>
<evidence type="ECO:0000259" key="8">
    <source>
        <dbReference type="Pfam" id="PF04545"/>
    </source>
</evidence>
<evidence type="ECO:0000256" key="5">
    <source>
        <dbReference type="ARBA" id="ARBA00023163"/>
    </source>
</evidence>
<dbReference type="EMBL" id="PVZF01000008">
    <property type="protein sequence ID" value="PRY13609.1"/>
    <property type="molecule type" value="Genomic_DNA"/>
</dbReference>
<organism evidence="9 10">
    <name type="scientific">Kineococcus rhizosphaerae</name>
    <dbReference type="NCBI Taxonomy" id="559628"/>
    <lineage>
        <taxon>Bacteria</taxon>
        <taxon>Bacillati</taxon>
        <taxon>Actinomycetota</taxon>
        <taxon>Actinomycetes</taxon>
        <taxon>Kineosporiales</taxon>
        <taxon>Kineosporiaceae</taxon>
        <taxon>Kineococcus</taxon>
    </lineage>
</organism>
<dbReference type="Pfam" id="PF04545">
    <property type="entry name" value="Sigma70_r4"/>
    <property type="match status" value="1"/>
</dbReference>
<dbReference type="PANTHER" id="PTHR43133">
    <property type="entry name" value="RNA POLYMERASE ECF-TYPE SIGMA FACTO"/>
    <property type="match status" value="1"/>
</dbReference>
<dbReference type="GO" id="GO:0016987">
    <property type="term" value="F:sigma factor activity"/>
    <property type="evidence" value="ECO:0007669"/>
    <property type="project" value="UniProtKB-KW"/>
</dbReference>
<proteinExistence type="inferred from homology"/>
<dbReference type="AlphaFoldDB" id="A0A2T0R216"/>